<evidence type="ECO:0000256" key="5">
    <source>
        <dbReference type="SAM" id="MobiDB-lite"/>
    </source>
</evidence>
<evidence type="ECO:0000313" key="8">
    <source>
        <dbReference type="Proteomes" id="UP001210865"/>
    </source>
</evidence>
<feature type="transmembrane region" description="Helical" evidence="6">
    <location>
        <begin position="36"/>
        <end position="60"/>
    </location>
</feature>
<accession>A0ABY7NN54</accession>
<evidence type="ECO:0000313" key="7">
    <source>
        <dbReference type="EMBL" id="WBO21916.1"/>
    </source>
</evidence>
<keyword evidence="2 6" id="KW-0812">Transmembrane</keyword>
<dbReference type="PANTHER" id="PTHR30168:SF0">
    <property type="entry name" value="INNER MEMBRANE PROTEIN"/>
    <property type="match status" value="1"/>
</dbReference>
<evidence type="ECO:0000256" key="6">
    <source>
        <dbReference type="SAM" id="Phobius"/>
    </source>
</evidence>
<evidence type="ECO:0000256" key="2">
    <source>
        <dbReference type="ARBA" id="ARBA00022692"/>
    </source>
</evidence>
<feature type="compositionally biased region" description="Basic and acidic residues" evidence="5">
    <location>
        <begin position="1"/>
        <end position="18"/>
    </location>
</feature>
<dbReference type="InterPro" id="IPR007343">
    <property type="entry name" value="Uncharacterised_pept_Zn_put"/>
</dbReference>
<evidence type="ECO:0000256" key="3">
    <source>
        <dbReference type="ARBA" id="ARBA00022989"/>
    </source>
</evidence>
<evidence type="ECO:0000256" key="4">
    <source>
        <dbReference type="ARBA" id="ARBA00023136"/>
    </source>
</evidence>
<dbReference type="RefSeq" id="WP_270076564.1">
    <property type="nucleotide sequence ID" value="NZ_CP115174.1"/>
</dbReference>
<keyword evidence="4 6" id="KW-0472">Membrane</keyword>
<protein>
    <submittedName>
        <fullName evidence="7">Zinc metallopeptidase</fullName>
    </submittedName>
</protein>
<reference evidence="7 8" key="1">
    <citation type="submission" date="2022-12" db="EMBL/GenBank/DDBJ databases">
        <title>Sphingomonas abieness sp. nov., an endophytic bacterium isolated from Abies koreana.</title>
        <authorList>
            <person name="Jiang L."/>
            <person name="Lee J."/>
        </authorList>
    </citation>
    <scope>NUCLEOTIDE SEQUENCE [LARGE SCALE GENOMIC DNA]</scope>
    <source>
        <strain evidence="8">PAMB 00755</strain>
    </source>
</reference>
<feature type="region of interest" description="Disordered" evidence="5">
    <location>
        <begin position="1"/>
        <end position="22"/>
    </location>
</feature>
<proteinExistence type="predicted"/>
<dbReference type="PANTHER" id="PTHR30168">
    <property type="entry name" value="PUTATIVE MEMBRANE PROTEIN YPFJ"/>
    <property type="match status" value="1"/>
</dbReference>
<dbReference type="Pfam" id="PF04228">
    <property type="entry name" value="Zn_peptidase"/>
    <property type="match status" value="1"/>
</dbReference>
<keyword evidence="8" id="KW-1185">Reference proteome</keyword>
<sequence>MKLDDYRTSDNVGDERDQNYGGGGGGFGGGGGLFPLLFGFVASRFGIGGIVVLIIGALIFGGNPMALMGGGQNALPTGNQPTISHDGAAKACAANAASKFSCQVLASTEDTWSAIFQQEGRQYTPTALIFYSREGSSGCGAAQSAMGPFYCPNDKRVYLDTEFYDELQNKFGVSGNFAQAYVIAHEVGHHVQDELGTLAQATAQQRDESTKQGNATQVLIELQADCYAGVWAAHNRDRIEPGDVEGGLKAAHAIGDDTLQQEAQGRVVPDSFTHGTSAERMKWLKRGIDSGDPAQCDTFKVGADG</sequence>
<dbReference type="EMBL" id="CP115174">
    <property type="protein sequence ID" value="WBO21916.1"/>
    <property type="molecule type" value="Genomic_DNA"/>
</dbReference>
<organism evidence="7 8">
    <name type="scientific">Sphingomonas abietis</name>
    <dbReference type="NCBI Taxonomy" id="3012344"/>
    <lineage>
        <taxon>Bacteria</taxon>
        <taxon>Pseudomonadati</taxon>
        <taxon>Pseudomonadota</taxon>
        <taxon>Alphaproteobacteria</taxon>
        <taxon>Sphingomonadales</taxon>
        <taxon>Sphingomonadaceae</taxon>
        <taxon>Sphingomonas</taxon>
    </lineage>
</organism>
<keyword evidence="3 6" id="KW-1133">Transmembrane helix</keyword>
<dbReference type="Proteomes" id="UP001210865">
    <property type="component" value="Chromosome"/>
</dbReference>
<name>A0ABY7NN54_9SPHN</name>
<evidence type="ECO:0000256" key="1">
    <source>
        <dbReference type="ARBA" id="ARBA00004167"/>
    </source>
</evidence>
<gene>
    <name evidence="7" type="ORF">PBT88_17380</name>
</gene>
<comment type="subcellular location">
    <subcellularLocation>
        <location evidence="1">Membrane</location>
        <topology evidence="1">Single-pass membrane protein</topology>
    </subcellularLocation>
</comment>